<gene>
    <name evidence="1" type="ORF">EEJ42_17225</name>
</gene>
<evidence type="ECO:0000313" key="1">
    <source>
        <dbReference type="EMBL" id="RNG25011.1"/>
    </source>
</evidence>
<sequence length="232" mass="26392">MTHVRTRPLRHAFTHRTYLWLVDLDHLPHLPRPLRPLARFHPRDHFAGTGPTLRAALDRWLTAQGVTPPGGRVLMLGHARVLGHVFNPLTLYWCHDRAGAVVLVVAEVHNTYGERHCYLLRPDEEGRADTAKDFYVSPFFPVDGGYRMRLPRPAEGLALTVHLERDGTRPFTATVRGRARPATPRALLLAAVRHPWATAAVTWHIRLQGIRLYLRGLPLQPRPRHPVQEGLE</sequence>
<reference evidence="1 2" key="1">
    <citation type="submission" date="2018-11" db="EMBL/GenBank/DDBJ databases">
        <title>The Potential of Streptomyces as Biocontrol Agents against the Tomato grey mould, Botrytis cinerea (Gray mold) Frontiers in Microbiology.</title>
        <authorList>
            <person name="Li D."/>
        </authorList>
    </citation>
    <scope>NUCLEOTIDE SEQUENCE [LARGE SCALE GENOMIC DNA]</scope>
    <source>
        <strain evidence="1 2">NEAU-LD23</strain>
    </source>
</reference>
<dbReference type="RefSeq" id="WP_123100807.1">
    <property type="nucleotide sequence ID" value="NZ_RIBZ01000228.1"/>
</dbReference>
<dbReference type="PANTHER" id="PTHR33973:SF4">
    <property type="entry name" value="OS07G0153300 PROTEIN"/>
    <property type="match status" value="1"/>
</dbReference>
<dbReference type="EMBL" id="RIBZ01000228">
    <property type="protein sequence ID" value="RNG25011.1"/>
    <property type="molecule type" value="Genomic_DNA"/>
</dbReference>
<keyword evidence="2" id="KW-1185">Reference proteome</keyword>
<evidence type="ECO:0000313" key="2">
    <source>
        <dbReference type="Proteomes" id="UP000275401"/>
    </source>
</evidence>
<comment type="caution">
    <text evidence="1">The sequence shown here is derived from an EMBL/GenBank/DDBJ whole genome shotgun (WGS) entry which is preliminary data.</text>
</comment>
<organism evidence="1 2">
    <name type="scientific">Streptomyces botrytidirepellens</name>
    <dbReference type="NCBI Taxonomy" id="2486417"/>
    <lineage>
        <taxon>Bacteria</taxon>
        <taxon>Bacillati</taxon>
        <taxon>Actinomycetota</taxon>
        <taxon>Actinomycetes</taxon>
        <taxon>Kitasatosporales</taxon>
        <taxon>Streptomycetaceae</taxon>
        <taxon>Streptomyces</taxon>
    </lineage>
</organism>
<dbReference type="Proteomes" id="UP000275401">
    <property type="component" value="Unassembled WGS sequence"/>
</dbReference>
<dbReference type="InterPro" id="IPR010775">
    <property type="entry name" value="DUF1365"/>
</dbReference>
<dbReference type="AlphaFoldDB" id="A0A3M8W8J9"/>
<dbReference type="Pfam" id="PF07103">
    <property type="entry name" value="DUF1365"/>
    <property type="match status" value="1"/>
</dbReference>
<dbReference type="PANTHER" id="PTHR33973">
    <property type="entry name" value="OS07G0153300 PROTEIN"/>
    <property type="match status" value="1"/>
</dbReference>
<accession>A0A3M8W8J9</accession>
<proteinExistence type="predicted"/>
<protein>
    <submittedName>
        <fullName evidence="1">DUF1365 domain-containing protein</fullName>
    </submittedName>
</protein>
<name>A0A3M8W8J9_9ACTN</name>